<evidence type="ECO:0000256" key="3">
    <source>
        <dbReference type="ARBA" id="ARBA00022490"/>
    </source>
</evidence>
<evidence type="ECO:0000313" key="9">
    <source>
        <dbReference type="EMBL" id="KAG3219463.1"/>
    </source>
</evidence>
<dbReference type="OrthoDB" id="2148490at2759"/>
<keyword evidence="4" id="KW-0539">Nucleus</keyword>
<dbReference type="EMBL" id="MJFZ01000069">
    <property type="protein sequence ID" value="RAW39302.1"/>
    <property type="molecule type" value="Genomic_DNA"/>
</dbReference>
<evidence type="ECO:0000256" key="4">
    <source>
        <dbReference type="ARBA" id="ARBA00023242"/>
    </source>
</evidence>
<evidence type="ECO:0008006" key="12">
    <source>
        <dbReference type="Google" id="ProtNLM"/>
    </source>
</evidence>
<evidence type="ECO:0000256" key="2">
    <source>
        <dbReference type="ARBA" id="ARBA00004496"/>
    </source>
</evidence>
<evidence type="ECO:0000313" key="7">
    <source>
        <dbReference type="EMBL" id="KAG2938478.1"/>
    </source>
</evidence>
<dbReference type="EMBL" id="RCMI01000091">
    <property type="protein sequence ID" value="KAG2936085.1"/>
    <property type="molecule type" value="Genomic_DNA"/>
</dbReference>
<keyword evidence="3" id="KW-0963">Cytoplasm</keyword>
<evidence type="ECO:0000313" key="10">
    <source>
        <dbReference type="EMBL" id="RAW39302.1"/>
    </source>
</evidence>
<evidence type="ECO:0000313" key="11">
    <source>
        <dbReference type="Proteomes" id="UP000251314"/>
    </source>
</evidence>
<dbReference type="EMBL" id="RCMK01000286">
    <property type="protein sequence ID" value="KAG2938478.1"/>
    <property type="molecule type" value="Genomic_DNA"/>
</dbReference>
<evidence type="ECO:0000313" key="8">
    <source>
        <dbReference type="EMBL" id="KAG2991750.1"/>
    </source>
</evidence>
<name>A0A329SUT0_9STRA</name>
<dbReference type="Proteomes" id="UP000760860">
    <property type="component" value="Unassembled WGS sequence"/>
</dbReference>
<reference evidence="5" key="2">
    <citation type="submission" date="2018-10" db="EMBL/GenBank/DDBJ databases">
        <title>Effector identification in a new, highly contiguous assembly of the strawberry crown rot pathogen Phytophthora cactorum.</title>
        <authorList>
            <person name="Armitage A.D."/>
            <person name="Nellist C.F."/>
            <person name="Bates H."/>
            <person name="Vickerstaff R.J."/>
            <person name="Harrison R.J."/>
        </authorList>
    </citation>
    <scope>NUCLEOTIDE SEQUENCE</scope>
    <source>
        <strain evidence="5">15-7</strain>
        <strain evidence="6">4032</strain>
        <strain evidence="7">4040</strain>
        <strain evidence="8">P415</strain>
        <strain evidence="9">P421</strain>
    </source>
</reference>
<dbReference type="EMBL" id="RCML01000097">
    <property type="protein sequence ID" value="KAG2991750.1"/>
    <property type="molecule type" value="Genomic_DNA"/>
</dbReference>
<gene>
    <name evidence="10" type="ORF">PC110_g4491</name>
    <name evidence="5" type="ORF">PC113_g8630</name>
    <name evidence="6" type="ORF">PC115_g4685</name>
    <name evidence="7" type="ORF">PC117_g11205</name>
    <name evidence="8" type="ORF">PC118_g4953</name>
    <name evidence="9" type="ORF">PC129_g9746</name>
</gene>
<dbReference type="EMBL" id="RCMG01000205">
    <property type="protein sequence ID" value="KAG2859785.1"/>
    <property type="molecule type" value="Genomic_DNA"/>
</dbReference>
<protein>
    <recommendedName>
        <fullName evidence="12">NudC domain-containing protein 1</fullName>
    </recommendedName>
</protein>
<sequence>MAMQVDRSLIDKDFDRYVLDTDGVAKRATALSVAALTPLDAGQSLRKAHWESRVHYNALIADPFLSKSFGASVAYFVDTDYQLMQVVNRKADGVKFEKVYNFPRLMSRQENVSVQVAGKGLVVYCDGHGTLHFLKAENDQEGAKWNLVYECAPWGVVPLLLLGAFYDEHKHTHVVAAEPLSGNESDGAFRVSIIGVLPTAASEHGMEIDSGCVGLEHSSTGIAVVSDLPTYVSFSGLEVVLLVQGTHQLLVELVAKKMTETAVAEATSTTGKSSPHKRPHNEDALDDDEMAMLLSKLPRAGIGFHGEITEPKEPSELASIDFKTPLSERFHKSSTPFSSVDVPLHGAPDISARYRRESLGSQHDRPLEVPTAESILSGFEECDSGDPNAKASLLLVNLEQKVVQEQLDIDCMNFQFLCPGARANSSSDLKPTLLFRNDVHGLVFELNAAVDRLSLRHSTTLPAFGFVQASKQEKKFMSFHPTGSLACIGELERRVFVYQGPWQGQGSSSDEEHKSHTRQQYVVELGDQQLLGLQIVNDDTILVLTSNHVYSLTLPMQC</sequence>
<evidence type="ECO:0000313" key="6">
    <source>
        <dbReference type="EMBL" id="KAG2936085.1"/>
    </source>
</evidence>
<reference evidence="10 11" key="1">
    <citation type="submission" date="2018-01" db="EMBL/GenBank/DDBJ databases">
        <title>Draft genome of the strawberry crown rot pathogen Phytophthora cactorum.</title>
        <authorList>
            <person name="Armitage A.D."/>
            <person name="Lysoe E."/>
            <person name="Nellist C.F."/>
            <person name="Harrison R.J."/>
            <person name="Brurberg M.B."/>
        </authorList>
    </citation>
    <scope>NUCLEOTIDE SEQUENCE [LARGE SCALE GENOMIC DNA]</scope>
    <source>
        <strain evidence="10 11">10300</strain>
    </source>
</reference>
<dbReference type="Proteomes" id="UP000251314">
    <property type="component" value="Unassembled WGS sequence"/>
</dbReference>
<proteinExistence type="predicted"/>
<dbReference type="EMBL" id="RCMV01000310">
    <property type="protein sequence ID" value="KAG3219463.1"/>
    <property type="molecule type" value="Genomic_DNA"/>
</dbReference>
<organism evidence="10 11">
    <name type="scientific">Phytophthora cactorum</name>
    <dbReference type="NCBI Taxonomy" id="29920"/>
    <lineage>
        <taxon>Eukaryota</taxon>
        <taxon>Sar</taxon>
        <taxon>Stramenopiles</taxon>
        <taxon>Oomycota</taxon>
        <taxon>Peronosporomycetes</taxon>
        <taxon>Peronosporales</taxon>
        <taxon>Peronosporaceae</taxon>
        <taxon>Phytophthora</taxon>
    </lineage>
</organism>
<dbReference type="AlphaFoldDB" id="A0A329SUT0"/>
<dbReference type="Proteomes" id="UP000774804">
    <property type="component" value="Unassembled WGS sequence"/>
</dbReference>
<dbReference type="Proteomes" id="UP000735874">
    <property type="component" value="Unassembled WGS sequence"/>
</dbReference>
<dbReference type="PANTHER" id="PTHR21664">
    <property type="entry name" value="CHRONIC MYELOGENOUS LEUKEMIA TUMOR ANTIGEN 66"/>
    <property type="match status" value="1"/>
</dbReference>
<dbReference type="VEuPathDB" id="FungiDB:PC110_g4491"/>
<accession>A0A329SUT0</accession>
<dbReference type="GO" id="GO:0005737">
    <property type="term" value="C:cytoplasm"/>
    <property type="evidence" value="ECO:0007669"/>
    <property type="project" value="UniProtKB-SubCell"/>
</dbReference>
<keyword evidence="11" id="KW-1185">Reference proteome</keyword>
<dbReference type="Proteomes" id="UP000697107">
    <property type="component" value="Unassembled WGS sequence"/>
</dbReference>
<dbReference type="InterPro" id="IPR037895">
    <property type="entry name" value="NUDCD1"/>
</dbReference>
<evidence type="ECO:0000256" key="1">
    <source>
        <dbReference type="ARBA" id="ARBA00004123"/>
    </source>
</evidence>
<evidence type="ECO:0000313" key="5">
    <source>
        <dbReference type="EMBL" id="KAG2859785.1"/>
    </source>
</evidence>
<dbReference type="STRING" id="29920.A0A329SUT0"/>
<comment type="subcellular location">
    <subcellularLocation>
        <location evidence="2">Cytoplasm</location>
    </subcellularLocation>
    <subcellularLocation>
        <location evidence="1">Nucleus</location>
    </subcellularLocation>
</comment>
<dbReference type="Proteomes" id="UP000736787">
    <property type="component" value="Unassembled WGS sequence"/>
</dbReference>
<comment type="caution">
    <text evidence="10">The sequence shown here is derived from an EMBL/GenBank/DDBJ whole genome shotgun (WGS) entry which is preliminary data.</text>
</comment>
<dbReference type="GO" id="GO:0005634">
    <property type="term" value="C:nucleus"/>
    <property type="evidence" value="ECO:0007669"/>
    <property type="project" value="UniProtKB-SubCell"/>
</dbReference>
<dbReference type="PANTHER" id="PTHR21664:SF1">
    <property type="entry name" value="NUDC DOMAIN-CONTAINING PROTEIN 1"/>
    <property type="match status" value="1"/>
</dbReference>